<evidence type="ECO:0000313" key="3">
    <source>
        <dbReference type="EMBL" id="RKQ35774.1"/>
    </source>
</evidence>
<dbReference type="Pfam" id="PF00364">
    <property type="entry name" value="Biotin_lipoyl"/>
    <property type="match status" value="1"/>
</dbReference>
<dbReference type="PROSITE" id="PS50968">
    <property type="entry name" value="BIOTINYL_LIPOYL"/>
    <property type="match status" value="1"/>
</dbReference>
<keyword evidence="4" id="KW-1185">Reference proteome</keyword>
<dbReference type="OrthoDB" id="163546at2"/>
<dbReference type="Gene3D" id="2.40.50.100">
    <property type="match status" value="1"/>
</dbReference>
<dbReference type="NCBIfam" id="NF006079">
    <property type="entry name" value="PRK08225.1"/>
    <property type="match status" value="1"/>
</dbReference>
<dbReference type="InterPro" id="IPR011053">
    <property type="entry name" value="Single_hybrid_motif"/>
</dbReference>
<feature type="domain" description="Lipoyl-binding" evidence="2">
    <location>
        <begin position="1"/>
        <end position="70"/>
    </location>
</feature>
<dbReference type="PANTHER" id="PTHR45266">
    <property type="entry name" value="OXALOACETATE DECARBOXYLASE ALPHA CHAIN"/>
    <property type="match status" value="1"/>
</dbReference>
<dbReference type="EMBL" id="RBZP01000002">
    <property type="protein sequence ID" value="RKQ35774.1"/>
    <property type="molecule type" value="Genomic_DNA"/>
</dbReference>
<dbReference type="RefSeq" id="WP_121203445.1">
    <property type="nucleotide sequence ID" value="NZ_RBZP01000002.1"/>
</dbReference>
<keyword evidence="1" id="KW-0092">Biotin</keyword>
<dbReference type="InterPro" id="IPR000089">
    <property type="entry name" value="Biotin_lipoyl"/>
</dbReference>
<dbReference type="SUPFAM" id="SSF51230">
    <property type="entry name" value="Single hybrid motif"/>
    <property type="match status" value="1"/>
</dbReference>
<evidence type="ECO:0000313" key="4">
    <source>
        <dbReference type="Proteomes" id="UP000269301"/>
    </source>
</evidence>
<name>A0A495A838_9BACI</name>
<dbReference type="FunFam" id="2.40.50.100:FF:000003">
    <property type="entry name" value="Acetyl-CoA carboxylase biotin carboxyl carrier protein"/>
    <property type="match status" value="1"/>
</dbReference>
<dbReference type="InterPro" id="IPR050709">
    <property type="entry name" value="Biotin_Carboxyl_Carrier/Decarb"/>
</dbReference>
<dbReference type="NCBIfam" id="NF004547">
    <property type="entry name" value="PRK05889.1"/>
    <property type="match status" value="1"/>
</dbReference>
<comment type="caution">
    <text evidence="3">The sequence shown here is derived from an EMBL/GenBank/DDBJ whole genome shotgun (WGS) entry which is preliminary data.</text>
</comment>
<gene>
    <name evidence="3" type="ORF">D8M06_05810</name>
</gene>
<protein>
    <submittedName>
        <fullName evidence="3">Acetyl-CoA carboxylase biotin carboxyl carrier protein subunit</fullName>
    </submittedName>
</protein>
<proteinExistence type="predicted"/>
<reference evidence="3 4" key="1">
    <citation type="journal article" date="2016" name="Int. J. Syst. Evol. Microbiol.">
        <title>Oceanobacillus halophilus sp. nov., a novel moderately halophilic bacterium from a hypersaline lake.</title>
        <authorList>
            <person name="Amoozegar M.A."/>
            <person name="Bagheri M."/>
            <person name="Makhdoumi A."/>
            <person name="Nikou M.M."/>
            <person name="Fazeli S.A.S."/>
            <person name="Schumann P."/>
            <person name="Sproer C."/>
            <person name="Sanchez-Porro C."/>
            <person name="Ventosa A."/>
        </authorList>
    </citation>
    <scope>NUCLEOTIDE SEQUENCE [LARGE SCALE GENOMIC DNA]</scope>
    <source>
        <strain evidence="3 4">DSM 23996</strain>
    </source>
</reference>
<dbReference type="CDD" id="cd06850">
    <property type="entry name" value="biotinyl_domain"/>
    <property type="match status" value="1"/>
</dbReference>
<dbReference type="PANTHER" id="PTHR45266:SF3">
    <property type="entry name" value="OXALOACETATE DECARBOXYLASE ALPHA CHAIN"/>
    <property type="match status" value="1"/>
</dbReference>
<sequence>MKQITSNITGNVWKILVSVGDSVNDLQEVAILESMKMEIPIESEFSGTVVDIKVNEGDFVNEGDVIVVVE</sequence>
<accession>A0A495A838</accession>
<organism evidence="3 4">
    <name type="scientific">Oceanobacillus halophilus</name>
    <dbReference type="NCBI Taxonomy" id="930130"/>
    <lineage>
        <taxon>Bacteria</taxon>
        <taxon>Bacillati</taxon>
        <taxon>Bacillota</taxon>
        <taxon>Bacilli</taxon>
        <taxon>Bacillales</taxon>
        <taxon>Bacillaceae</taxon>
        <taxon>Oceanobacillus</taxon>
    </lineage>
</organism>
<dbReference type="AlphaFoldDB" id="A0A495A838"/>
<evidence type="ECO:0000259" key="2">
    <source>
        <dbReference type="PROSITE" id="PS50968"/>
    </source>
</evidence>
<evidence type="ECO:0000256" key="1">
    <source>
        <dbReference type="ARBA" id="ARBA00023267"/>
    </source>
</evidence>
<dbReference type="Proteomes" id="UP000269301">
    <property type="component" value="Unassembled WGS sequence"/>
</dbReference>